<evidence type="ECO:0000256" key="5">
    <source>
        <dbReference type="ARBA" id="ARBA00023239"/>
    </source>
</evidence>
<evidence type="ECO:0000313" key="8">
    <source>
        <dbReference type="EMBL" id="MFB9861090.1"/>
    </source>
</evidence>
<proteinExistence type="inferred from homology"/>
<dbReference type="PANTHER" id="PTHR43277">
    <property type="entry name" value="ARGININE DECARBOXYLASE"/>
    <property type="match status" value="1"/>
</dbReference>
<dbReference type="InterPro" id="IPR036633">
    <property type="entry name" value="Prn/Lys/Arg_de-COase_C_sf"/>
</dbReference>
<evidence type="ECO:0000259" key="6">
    <source>
        <dbReference type="Pfam" id="PF01276"/>
    </source>
</evidence>
<evidence type="ECO:0000259" key="7">
    <source>
        <dbReference type="Pfam" id="PF03711"/>
    </source>
</evidence>
<organism evidence="8 9">
    <name type="scientific">Salinicoccus siamensis</name>
    <dbReference type="NCBI Taxonomy" id="381830"/>
    <lineage>
        <taxon>Bacteria</taxon>
        <taxon>Bacillati</taxon>
        <taxon>Bacillota</taxon>
        <taxon>Bacilli</taxon>
        <taxon>Bacillales</taxon>
        <taxon>Staphylococcaceae</taxon>
        <taxon>Salinicoccus</taxon>
    </lineage>
</organism>
<dbReference type="EMBL" id="JBHMAH010000029">
    <property type="protein sequence ID" value="MFB9861090.1"/>
    <property type="molecule type" value="Genomic_DNA"/>
</dbReference>
<dbReference type="Proteomes" id="UP001589740">
    <property type="component" value="Unassembled WGS sequence"/>
</dbReference>
<evidence type="ECO:0000313" key="9">
    <source>
        <dbReference type="Proteomes" id="UP001589740"/>
    </source>
</evidence>
<feature type="domain" description="Orn/Lys/Arg decarboxylases family 1 pyridoxal-P attachment site" evidence="6">
    <location>
        <begin position="137"/>
        <end position="262"/>
    </location>
</feature>
<dbReference type="RefSeq" id="WP_380570661.1">
    <property type="nucleotide sequence ID" value="NZ_JBHMAH010000029.1"/>
</dbReference>
<sequence length="414" mass="46651">MVLYRTITKLLEDEAISMHVPGHKNNTIGQLDAFDFRYDMTEINGLDDLHEADGILRQLNEKIGGKYPGYISQMMVNGTTNGILSAIYGLKHLNKKHFIVLEGAHKSVHHALEIAEVSHEVVSEDAFFSHSFMERDVAVITYPTYTGGCFDIGTLIGHVHAGDGVVITDEAHGAHLDITGAFPSSSMKYSTDIAVQSYHKMLPALTMSSVIFMKPEFYEAILKYIDYFETSSPSYMLMLSMEHAHDFYISYSDEQFHEKRGLLINKLRRTNLEVMEMDDPAKLLINHIDHSPYTIYGAFVGASIYPEMVTDEGVLLCLPLFHEGDRYPFECLLTRIESLVIQDVKSDSSLDLSFLRGKVCQRTMIPYPPGIPIVFEGEVITSGHLKSITHALMNHVRIEGIKQNIAYYTGKEKQ</sequence>
<feature type="domain" description="Orn/Lys/Arg decarboxylase C-terminal" evidence="7">
    <location>
        <begin position="349"/>
        <end position="385"/>
    </location>
</feature>
<gene>
    <name evidence="8" type="ORF">ACFFLE_08400</name>
</gene>
<dbReference type="PANTHER" id="PTHR43277:SF3">
    <property type="entry name" value="DECARBOXYLASE, PUTATIVE-RELATED"/>
    <property type="match status" value="1"/>
</dbReference>
<accession>A0ABV5Z4P7</accession>
<comment type="similarity">
    <text evidence="2">Belongs to the Orn/Lys/Arg decarboxylase class-I family.</text>
</comment>
<dbReference type="SUPFAM" id="SSF55904">
    <property type="entry name" value="Ornithine decarboxylase C-terminal domain"/>
    <property type="match status" value="1"/>
</dbReference>
<comment type="caution">
    <text evidence="8">The sequence shown here is derived from an EMBL/GenBank/DDBJ whole genome shotgun (WGS) entry which is preliminary data.</text>
</comment>
<keyword evidence="4" id="KW-0663">Pyridoxal phosphate</keyword>
<dbReference type="InterPro" id="IPR000310">
    <property type="entry name" value="Orn/Lys/Arg_deCO2ase_major_dom"/>
</dbReference>
<keyword evidence="9" id="KW-1185">Reference proteome</keyword>
<keyword evidence="3" id="KW-0210">Decarboxylase</keyword>
<feature type="domain" description="Orn/Lys/Arg decarboxylases family 1 pyridoxal-P attachment site" evidence="6">
    <location>
        <begin position="3"/>
        <end position="117"/>
    </location>
</feature>
<dbReference type="SUPFAM" id="SSF53383">
    <property type="entry name" value="PLP-dependent transferases"/>
    <property type="match status" value="1"/>
</dbReference>
<dbReference type="Pfam" id="PF01276">
    <property type="entry name" value="OKR_DC_1"/>
    <property type="match status" value="2"/>
</dbReference>
<dbReference type="InterPro" id="IPR015424">
    <property type="entry name" value="PyrdxlP-dep_Trfase"/>
</dbReference>
<protein>
    <recommendedName>
        <fullName evidence="10">Arginine/lysine/ornithine decarboxylase</fullName>
    </recommendedName>
</protein>
<comment type="cofactor">
    <cofactor evidence="1">
        <name>pyridoxal 5'-phosphate</name>
        <dbReference type="ChEBI" id="CHEBI:597326"/>
    </cofactor>
</comment>
<evidence type="ECO:0008006" key="10">
    <source>
        <dbReference type="Google" id="ProtNLM"/>
    </source>
</evidence>
<dbReference type="InterPro" id="IPR008286">
    <property type="entry name" value="Prn/Lys/Arg_de-COase_C"/>
</dbReference>
<dbReference type="InterPro" id="IPR052357">
    <property type="entry name" value="Orn_Lys_Arg_decarboxylase-I"/>
</dbReference>
<dbReference type="Pfam" id="PF03711">
    <property type="entry name" value="OKR_DC_1_C"/>
    <property type="match status" value="1"/>
</dbReference>
<dbReference type="Gene3D" id="3.90.105.10">
    <property type="entry name" value="Molybdopterin biosynthesis moea protein, domain 2"/>
    <property type="match status" value="1"/>
</dbReference>
<keyword evidence="5" id="KW-0456">Lyase</keyword>
<dbReference type="InterPro" id="IPR015421">
    <property type="entry name" value="PyrdxlP-dep_Trfase_major"/>
</dbReference>
<evidence type="ECO:0000256" key="2">
    <source>
        <dbReference type="ARBA" id="ARBA00010671"/>
    </source>
</evidence>
<evidence type="ECO:0000256" key="4">
    <source>
        <dbReference type="ARBA" id="ARBA00022898"/>
    </source>
</evidence>
<evidence type="ECO:0000256" key="3">
    <source>
        <dbReference type="ARBA" id="ARBA00022793"/>
    </source>
</evidence>
<reference evidence="8 9" key="1">
    <citation type="submission" date="2024-09" db="EMBL/GenBank/DDBJ databases">
        <authorList>
            <person name="Sun Q."/>
            <person name="Mori K."/>
        </authorList>
    </citation>
    <scope>NUCLEOTIDE SEQUENCE [LARGE SCALE GENOMIC DNA]</scope>
    <source>
        <strain evidence="8 9">JCM 12822</strain>
    </source>
</reference>
<evidence type="ECO:0000256" key="1">
    <source>
        <dbReference type="ARBA" id="ARBA00001933"/>
    </source>
</evidence>
<name>A0ABV5Z4P7_9STAP</name>
<dbReference type="Gene3D" id="3.40.640.10">
    <property type="entry name" value="Type I PLP-dependent aspartate aminotransferase-like (Major domain)"/>
    <property type="match status" value="1"/>
</dbReference>